<gene>
    <name evidence="2" type="ORF">E2C01_064196</name>
</gene>
<organism evidence="2 3">
    <name type="scientific">Portunus trituberculatus</name>
    <name type="common">Swimming crab</name>
    <name type="synonym">Neptunus trituberculatus</name>
    <dbReference type="NCBI Taxonomy" id="210409"/>
    <lineage>
        <taxon>Eukaryota</taxon>
        <taxon>Metazoa</taxon>
        <taxon>Ecdysozoa</taxon>
        <taxon>Arthropoda</taxon>
        <taxon>Crustacea</taxon>
        <taxon>Multicrustacea</taxon>
        <taxon>Malacostraca</taxon>
        <taxon>Eumalacostraca</taxon>
        <taxon>Eucarida</taxon>
        <taxon>Decapoda</taxon>
        <taxon>Pleocyemata</taxon>
        <taxon>Brachyura</taxon>
        <taxon>Eubrachyura</taxon>
        <taxon>Portunoidea</taxon>
        <taxon>Portunidae</taxon>
        <taxon>Portuninae</taxon>
        <taxon>Portunus</taxon>
    </lineage>
</organism>
<sequence>MYSPGPKAGRQAGSGGSGSGTTYVAQSGWHTLGITVKTLQAVTAPPTDWLSVESITCLQIFEVHLSRGAPPCLPLQASPLITPVPPLSSSFTSRFLHA</sequence>
<keyword evidence="3" id="KW-1185">Reference proteome</keyword>
<evidence type="ECO:0000256" key="1">
    <source>
        <dbReference type="SAM" id="MobiDB-lite"/>
    </source>
</evidence>
<dbReference type="AlphaFoldDB" id="A0A5B7HIF3"/>
<comment type="caution">
    <text evidence="2">The sequence shown here is derived from an EMBL/GenBank/DDBJ whole genome shotgun (WGS) entry which is preliminary data.</text>
</comment>
<dbReference type="Proteomes" id="UP000324222">
    <property type="component" value="Unassembled WGS sequence"/>
</dbReference>
<evidence type="ECO:0000313" key="3">
    <source>
        <dbReference type="Proteomes" id="UP000324222"/>
    </source>
</evidence>
<reference evidence="2 3" key="1">
    <citation type="submission" date="2019-05" db="EMBL/GenBank/DDBJ databases">
        <title>Another draft genome of Portunus trituberculatus and its Hox gene families provides insights of decapod evolution.</title>
        <authorList>
            <person name="Jeong J.-H."/>
            <person name="Song I."/>
            <person name="Kim S."/>
            <person name="Choi T."/>
            <person name="Kim D."/>
            <person name="Ryu S."/>
            <person name="Kim W."/>
        </authorList>
    </citation>
    <scope>NUCLEOTIDE SEQUENCE [LARGE SCALE GENOMIC DNA]</scope>
    <source>
        <tissue evidence="2">Muscle</tissue>
    </source>
</reference>
<dbReference type="EMBL" id="VSRR010030282">
    <property type="protein sequence ID" value="MPC69963.1"/>
    <property type="molecule type" value="Genomic_DNA"/>
</dbReference>
<proteinExistence type="predicted"/>
<protein>
    <submittedName>
        <fullName evidence="2">Uncharacterized protein</fullName>
    </submittedName>
</protein>
<accession>A0A5B7HIF3</accession>
<name>A0A5B7HIF3_PORTR</name>
<evidence type="ECO:0000313" key="2">
    <source>
        <dbReference type="EMBL" id="MPC69963.1"/>
    </source>
</evidence>
<feature type="region of interest" description="Disordered" evidence="1">
    <location>
        <begin position="1"/>
        <end position="20"/>
    </location>
</feature>